<gene>
    <name evidence="1" type="ORF">VTH8203_02387</name>
</gene>
<dbReference type="Proteomes" id="UP000219336">
    <property type="component" value="Unassembled WGS sequence"/>
</dbReference>
<dbReference type="Pfam" id="PF09614">
    <property type="entry name" value="Cas_Csy2"/>
    <property type="match status" value="1"/>
</dbReference>
<dbReference type="RefSeq" id="WP_096993891.1">
    <property type="nucleotide sequence ID" value="NZ_JBHSII010000001.1"/>
</dbReference>
<sequence>MTKLADLLVIEDVAVKQAAMKKWFMPYTDDVDVDGLEEEALTVLVNLSSHHKGDQCKDWLDKVRAKHHLSDSENIESSLAELKWFHSHNLKFPDCRVREQRLIAKPLPTDEVFISGRSLEPSLGWAHNSAYYRHVLWLLNPFRWQSKSTNVLALVREGQPIWLALLQEFGLEVKSLVALQKAINAQVPDSAFPTSVSPYSKQMRFPSGDDYVSITPVVNHSLQQELEVRARDKNSKLSFVTSSLPNSASIGSLCGSLGGFMKVMNYPLEIKPAPQGTLAASRSKTGHYLDDYQVTNYQVCQVLNRMIGAEPLKTKKQRDKARSVQSKLLRKQIALWMLPLIELRDRADLTPSEQLLEHDDPLAHDFLTLPEVELKSLATQFNHRLHYAFQENKFTHKFAYHPRLLQVVKAQIVWVLSQLSKPSTSDETVQSEQYIYLSSMRVQDAVAMSCPYLCGAPSLTAIWGFMHHYQRELNRLIGSDSPFEFSSFSFFIRSEDIQFTAKLTEPNSVVTKRTVSNAKRSTIRSERLADLEIDMVIRVNGSERLSDYLSELKATLPTAFAGGYLFQPQISAEVNWLTTFSSRSELFHTIKGAPACGRWLYPSEQQPSNFDELEEKIVDDSDNIPVSLGYHLLEKPTVRANSITEHHAYAENALGIAKRVNPIEVRFSGRGHYFERAFWSLESSGETILIKNYRN</sequence>
<organism evidence="1 2">
    <name type="scientific">Vibrio thalassae</name>
    <dbReference type="NCBI Taxonomy" id="1243014"/>
    <lineage>
        <taxon>Bacteria</taxon>
        <taxon>Pseudomonadati</taxon>
        <taxon>Pseudomonadota</taxon>
        <taxon>Gammaproteobacteria</taxon>
        <taxon>Vibrionales</taxon>
        <taxon>Vibrionaceae</taxon>
        <taxon>Vibrio</taxon>
    </lineage>
</organism>
<accession>A0A240ELB0</accession>
<name>A0A240ELB0_9VIBR</name>
<dbReference type="InterPro" id="IPR013398">
    <property type="entry name" value="CRISPR-assoc_prot_Csy2"/>
</dbReference>
<dbReference type="AlphaFoldDB" id="A0A240ELB0"/>
<evidence type="ECO:0000313" key="1">
    <source>
        <dbReference type="EMBL" id="SNX48750.1"/>
    </source>
</evidence>
<dbReference type="EMBL" id="OANU01000032">
    <property type="protein sequence ID" value="SNX48750.1"/>
    <property type="molecule type" value="Genomic_DNA"/>
</dbReference>
<dbReference type="OrthoDB" id="6093293at2"/>
<reference evidence="2" key="1">
    <citation type="submission" date="2016-06" db="EMBL/GenBank/DDBJ databases">
        <authorList>
            <person name="Rodrigo-Torres L."/>
            <person name="Arahal R.D."/>
            <person name="Lucena T."/>
        </authorList>
    </citation>
    <scope>NUCLEOTIDE SEQUENCE [LARGE SCALE GENOMIC DNA]</scope>
    <source>
        <strain evidence="2">CECT8203</strain>
    </source>
</reference>
<proteinExistence type="predicted"/>
<evidence type="ECO:0000313" key="2">
    <source>
        <dbReference type="Proteomes" id="UP000219336"/>
    </source>
</evidence>
<protein>
    <submittedName>
        <fullName evidence="1">CRISPR-associated protein (Cas_Csy2)</fullName>
    </submittedName>
</protein>
<keyword evidence="2" id="KW-1185">Reference proteome</keyword>